<feature type="region of interest" description="Disordered" evidence="1">
    <location>
        <begin position="1"/>
        <end position="20"/>
    </location>
</feature>
<feature type="region of interest" description="Disordered" evidence="1">
    <location>
        <begin position="101"/>
        <end position="127"/>
    </location>
</feature>
<dbReference type="Proteomes" id="UP001331515">
    <property type="component" value="Unassembled WGS sequence"/>
</dbReference>
<gene>
    <name evidence="2" type="ORF">CgunFtcFv8_026946</name>
</gene>
<dbReference type="EMBL" id="JAURVH010001516">
    <property type="protein sequence ID" value="KAK5930730.1"/>
    <property type="molecule type" value="Genomic_DNA"/>
</dbReference>
<keyword evidence="3" id="KW-1185">Reference proteome</keyword>
<protein>
    <submittedName>
        <fullName evidence="2">Uncharacterized protein</fullName>
    </submittedName>
</protein>
<name>A0AAN8DYV8_CHAGU</name>
<organism evidence="2 3">
    <name type="scientific">Champsocephalus gunnari</name>
    <name type="common">Mackerel icefish</name>
    <dbReference type="NCBI Taxonomy" id="52237"/>
    <lineage>
        <taxon>Eukaryota</taxon>
        <taxon>Metazoa</taxon>
        <taxon>Chordata</taxon>
        <taxon>Craniata</taxon>
        <taxon>Vertebrata</taxon>
        <taxon>Euteleostomi</taxon>
        <taxon>Actinopterygii</taxon>
        <taxon>Neopterygii</taxon>
        <taxon>Teleostei</taxon>
        <taxon>Neoteleostei</taxon>
        <taxon>Acanthomorphata</taxon>
        <taxon>Eupercaria</taxon>
        <taxon>Perciformes</taxon>
        <taxon>Notothenioidei</taxon>
        <taxon>Channichthyidae</taxon>
        <taxon>Champsocephalus</taxon>
    </lineage>
</organism>
<dbReference type="AlphaFoldDB" id="A0AAN8DYV8"/>
<feature type="compositionally biased region" description="Gly residues" evidence="1">
    <location>
        <begin position="101"/>
        <end position="114"/>
    </location>
</feature>
<comment type="caution">
    <text evidence="2">The sequence shown here is derived from an EMBL/GenBank/DDBJ whole genome shotgun (WGS) entry which is preliminary data.</text>
</comment>
<sequence>MLNSNFQRIPTSRVPTSQAQKVLGDEEFENEEVVALYSYVDGTLSGVSMGGLLAPLAVRMDPDWFVSMHPSLQQPACQIQVTRRGSDVQCHLQLKPGEAGGSGLSICGQGGNSGGTPPTHPRYPNGE</sequence>
<proteinExistence type="predicted"/>
<evidence type="ECO:0000256" key="1">
    <source>
        <dbReference type="SAM" id="MobiDB-lite"/>
    </source>
</evidence>
<accession>A0AAN8DYV8</accession>
<reference evidence="2 3" key="1">
    <citation type="journal article" date="2023" name="Mol. Biol. Evol.">
        <title>Genomics of Secondarily Temperate Adaptation in the Only Non-Antarctic Icefish.</title>
        <authorList>
            <person name="Rivera-Colon A.G."/>
            <person name="Rayamajhi N."/>
            <person name="Minhas B.F."/>
            <person name="Madrigal G."/>
            <person name="Bilyk K.T."/>
            <person name="Yoon V."/>
            <person name="Hune M."/>
            <person name="Gregory S."/>
            <person name="Cheng C.H.C."/>
            <person name="Catchen J.M."/>
        </authorList>
    </citation>
    <scope>NUCLEOTIDE SEQUENCE [LARGE SCALE GENOMIC DNA]</scope>
    <source>
        <tissue evidence="2">White muscle</tissue>
    </source>
</reference>
<evidence type="ECO:0000313" key="3">
    <source>
        <dbReference type="Proteomes" id="UP001331515"/>
    </source>
</evidence>
<evidence type="ECO:0000313" key="2">
    <source>
        <dbReference type="EMBL" id="KAK5930730.1"/>
    </source>
</evidence>